<dbReference type="EMBL" id="CAJOBJ010003923">
    <property type="protein sequence ID" value="CAF3982814.1"/>
    <property type="molecule type" value="Genomic_DNA"/>
</dbReference>
<proteinExistence type="predicted"/>
<evidence type="ECO:0000313" key="3">
    <source>
        <dbReference type="Proteomes" id="UP000681720"/>
    </source>
</evidence>
<comment type="caution">
    <text evidence="2">The sequence shown here is derived from an EMBL/GenBank/DDBJ whole genome shotgun (WGS) entry which is preliminary data.</text>
</comment>
<feature type="compositionally biased region" description="Polar residues" evidence="1">
    <location>
        <begin position="630"/>
        <end position="640"/>
    </location>
</feature>
<feature type="compositionally biased region" description="Low complexity" evidence="1">
    <location>
        <begin position="284"/>
        <end position="295"/>
    </location>
</feature>
<feature type="compositionally biased region" description="Polar residues" evidence="1">
    <location>
        <begin position="777"/>
        <end position="791"/>
    </location>
</feature>
<feature type="region of interest" description="Disordered" evidence="1">
    <location>
        <begin position="226"/>
        <end position="307"/>
    </location>
</feature>
<feature type="compositionally biased region" description="Basic residues" evidence="1">
    <location>
        <begin position="856"/>
        <end position="869"/>
    </location>
</feature>
<protein>
    <submittedName>
        <fullName evidence="2">Uncharacterized protein</fullName>
    </submittedName>
</protein>
<gene>
    <name evidence="2" type="ORF">GIL414_LOCUS10773</name>
</gene>
<evidence type="ECO:0000313" key="2">
    <source>
        <dbReference type="EMBL" id="CAF3982814.1"/>
    </source>
</evidence>
<feature type="compositionally biased region" description="Basic and acidic residues" evidence="1">
    <location>
        <begin position="658"/>
        <end position="678"/>
    </location>
</feature>
<feature type="compositionally biased region" description="Polar residues" evidence="1">
    <location>
        <begin position="185"/>
        <end position="194"/>
    </location>
</feature>
<dbReference type="Proteomes" id="UP000681720">
    <property type="component" value="Unassembled WGS sequence"/>
</dbReference>
<dbReference type="AlphaFoldDB" id="A0A8S2N1G8"/>
<accession>A0A8S2N1G8</accession>
<feature type="compositionally biased region" description="Basic residues" evidence="1">
    <location>
        <begin position="168"/>
        <end position="182"/>
    </location>
</feature>
<feature type="region of interest" description="Disordered" evidence="1">
    <location>
        <begin position="494"/>
        <end position="529"/>
    </location>
</feature>
<evidence type="ECO:0000256" key="1">
    <source>
        <dbReference type="SAM" id="MobiDB-lite"/>
    </source>
</evidence>
<sequence length="930" mass="103390">MMQQRPPYPLYLSRPRLPLSMPWSAVPFRLPTTSRFGRLIAPYSISRPLSQVALPQQPNLQPRITSPFPSYSNRRYQHLKHSASYPNRNAIYRSLDAPKREQHHRTYANDDVLHTHEYRPSKTKSVSDIEYMSQISSTRLSKANSWHTMNHHRKSNLSVAYANEARLTPKRRRKHSPHKKIIKQQPPNQVSSLPRRNPSFIKRKIRPMTIPECGIVRISTLDEMPLDNNQQNKKTNSINNDRLSMKGSISNSSKRRNTSKENNSIKNRNAKKNNEHRTDIDTASLLSSSSSSLSSNPRHSPLQRRLNVSLRNDPLITAAMEDFRRFRRSPSQNTSLTSRGRNLSLDSLCSDSTLCSSRRSRSHSQSSFTSVERSEIRELIKTIKNKDAKTLNISIPTTTSTSIPIPVSSPEPSMTIYTQTSARTNKPKKSFLTEELDREFNKLRARDPNQELTYVTPSSICKRKKTLEKPSPNIPPAPAFTELLRQVQLRPVDKSARPQLSFNEKSPTQDHYPNPLSCIPVPRSSPIPRPEVKIEEPMHEYAIPIKKSEGKPAPKICQFQPMHFFLLNKNKMQSIDEFTPSTTEPVFGSGLVNQTKNQSSTNNDNSDTDKVTPSSEPVANGENDIKDNKVTSNENRTPETATEKNDAVDSTAVLVDGQSEKPTVETNNEVEKSEKPAELETPAVPTEPEPVSSTPAEANNEVSSSAPSTTVDAAPPVPTVEITNDNVTEAPKPTESETTEPKSKSPRGKAKASPVSTTPTATRQSSRGRKAASSSSTNVEENQTSDDASVPTTTTTTNHTEVSKRTKRQAATIAKDAITASNQTSSTSGSSIADDGNDQDVIPSDGDDNDDITVGRAKKASSVGRKKRGASSSTTHVAKKARGKSSLISTTDDDDDDEDRKPAKKVRTNSPKKTLEAPSEEYVRKLRPRK</sequence>
<reference evidence="2" key="1">
    <citation type="submission" date="2021-02" db="EMBL/GenBank/DDBJ databases">
        <authorList>
            <person name="Nowell W R."/>
        </authorList>
    </citation>
    <scope>NUCLEOTIDE SEQUENCE</scope>
</reference>
<feature type="compositionally biased region" description="Basic and acidic residues" evidence="1">
    <location>
        <begin position="732"/>
        <end position="743"/>
    </location>
</feature>
<organism evidence="2 3">
    <name type="scientific">Rotaria magnacalcarata</name>
    <dbReference type="NCBI Taxonomy" id="392030"/>
    <lineage>
        <taxon>Eukaryota</taxon>
        <taxon>Metazoa</taxon>
        <taxon>Spiralia</taxon>
        <taxon>Gnathifera</taxon>
        <taxon>Rotifera</taxon>
        <taxon>Eurotatoria</taxon>
        <taxon>Bdelloidea</taxon>
        <taxon>Philodinida</taxon>
        <taxon>Philodinidae</taxon>
        <taxon>Rotaria</taxon>
    </lineage>
</organism>
<feature type="compositionally biased region" description="Polar residues" evidence="1">
    <location>
        <begin position="692"/>
        <end position="711"/>
    </location>
</feature>
<name>A0A8S2N1G8_9BILA</name>
<feature type="compositionally biased region" description="Polar residues" evidence="1">
    <location>
        <begin position="498"/>
        <end position="511"/>
    </location>
</feature>
<feature type="compositionally biased region" description="Polar residues" evidence="1">
    <location>
        <begin position="754"/>
        <end position="764"/>
    </location>
</feature>
<feature type="compositionally biased region" description="Low complexity" evidence="1">
    <location>
        <begin position="593"/>
        <end position="605"/>
    </location>
</feature>
<feature type="region of interest" description="Disordered" evidence="1">
    <location>
        <begin position="579"/>
        <end position="930"/>
    </location>
</feature>
<feature type="compositionally biased region" description="Low complexity" evidence="1">
    <location>
        <begin position="819"/>
        <end position="831"/>
    </location>
</feature>
<feature type="compositionally biased region" description="Low complexity" evidence="1">
    <location>
        <begin position="679"/>
        <end position="691"/>
    </location>
</feature>
<feature type="compositionally biased region" description="Polar residues" evidence="1">
    <location>
        <begin position="227"/>
        <end position="252"/>
    </location>
</feature>
<feature type="region of interest" description="Disordered" evidence="1">
    <location>
        <begin position="167"/>
        <end position="204"/>
    </location>
</feature>